<dbReference type="EMBL" id="VDEP01000210">
    <property type="protein sequence ID" value="KAA1123282.1"/>
    <property type="molecule type" value="Genomic_DNA"/>
</dbReference>
<evidence type="ECO:0000313" key="1">
    <source>
        <dbReference type="EMBL" id="KAA1123282.1"/>
    </source>
</evidence>
<name>A0A5B0RD03_PUCGR</name>
<proteinExistence type="predicted"/>
<accession>A0A5B0RD03</accession>
<protein>
    <submittedName>
        <fullName evidence="1">Uncharacterized protein</fullName>
    </submittedName>
</protein>
<evidence type="ECO:0000313" key="2">
    <source>
        <dbReference type="Proteomes" id="UP000325313"/>
    </source>
</evidence>
<sequence>MYLVRQAFPQMDEPLKHHPFNQLPTAWHNRNSTFGPPSRDRTSDLKIYSLVLLGLLSGDRRRGQTCRADPWLIAEIKIVKIGPAVQKLSPLKVGPRFSLDYLRSSRYRKPLGIALRRRGQSYRDESWLSFDPKISKIRPRIPTLSHIQLNIPNLFIPIFDVEYLATNPFLSIVIADKVLALDHSFHLSPQSRQSDFSFKSYSTSKSTLD</sequence>
<gene>
    <name evidence="1" type="ORF">PGTUg99_019964</name>
</gene>
<dbReference type="AlphaFoldDB" id="A0A5B0RD03"/>
<organism evidence="1 2">
    <name type="scientific">Puccinia graminis f. sp. tritici</name>
    <dbReference type="NCBI Taxonomy" id="56615"/>
    <lineage>
        <taxon>Eukaryota</taxon>
        <taxon>Fungi</taxon>
        <taxon>Dikarya</taxon>
        <taxon>Basidiomycota</taxon>
        <taxon>Pucciniomycotina</taxon>
        <taxon>Pucciniomycetes</taxon>
        <taxon>Pucciniales</taxon>
        <taxon>Pucciniaceae</taxon>
        <taxon>Puccinia</taxon>
    </lineage>
</organism>
<reference evidence="1 2" key="1">
    <citation type="submission" date="2019-05" db="EMBL/GenBank/DDBJ databases">
        <title>Emergence of the Ug99 lineage of the wheat stem rust pathogen through somatic hybridization.</title>
        <authorList>
            <person name="Li F."/>
            <person name="Upadhyaya N.M."/>
            <person name="Sperschneider J."/>
            <person name="Matny O."/>
            <person name="Nguyen-Phuc H."/>
            <person name="Mago R."/>
            <person name="Raley C."/>
            <person name="Miller M.E."/>
            <person name="Silverstein K.A.T."/>
            <person name="Henningsen E."/>
            <person name="Hirsch C.D."/>
            <person name="Visser B."/>
            <person name="Pretorius Z.A."/>
            <person name="Steffenson B.J."/>
            <person name="Schwessinger B."/>
            <person name="Dodds P.N."/>
            <person name="Figueroa M."/>
        </authorList>
    </citation>
    <scope>NUCLEOTIDE SEQUENCE [LARGE SCALE GENOMIC DNA]</scope>
    <source>
        <strain evidence="1 2">Ug99</strain>
    </source>
</reference>
<comment type="caution">
    <text evidence="1">The sequence shown here is derived from an EMBL/GenBank/DDBJ whole genome shotgun (WGS) entry which is preliminary data.</text>
</comment>
<dbReference type="Proteomes" id="UP000325313">
    <property type="component" value="Unassembled WGS sequence"/>
</dbReference>